<dbReference type="InterPro" id="IPR001012">
    <property type="entry name" value="UBX_dom"/>
</dbReference>
<dbReference type="InterPro" id="IPR050730">
    <property type="entry name" value="UBX_domain-protein"/>
</dbReference>
<dbReference type="SMART" id="SM00166">
    <property type="entry name" value="UBX"/>
    <property type="match status" value="1"/>
</dbReference>
<dbReference type="Gene3D" id="1.10.8.10">
    <property type="entry name" value="DNA helicase RuvA subunit, C-terminal domain"/>
    <property type="match status" value="1"/>
</dbReference>
<feature type="compositionally biased region" description="Basic and acidic residues" evidence="1">
    <location>
        <begin position="611"/>
        <end position="655"/>
    </location>
</feature>
<evidence type="ECO:0000256" key="1">
    <source>
        <dbReference type="SAM" id="MobiDB-lite"/>
    </source>
</evidence>
<dbReference type="Gene3D" id="3.10.20.90">
    <property type="entry name" value="Phosphatidylinositol 3-kinase Catalytic Subunit, Chain A, domain 1"/>
    <property type="match status" value="1"/>
</dbReference>
<dbReference type="AlphaFoldDB" id="A0ABD2QM64"/>
<dbReference type="Gene3D" id="3.40.30.10">
    <property type="entry name" value="Glutaredoxin"/>
    <property type="match status" value="1"/>
</dbReference>
<evidence type="ECO:0000313" key="4">
    <source>
        <dbReference type="Proteomes" id="UP001626550"/>
    </source>
</evidence>
<dbReference type="InterPro" id="IPR029071">
    <property type="entry name" value="Ubiquitin-like_domsf"/>
</dbReference>
<organism evidence="3 4">
    <name type="scientific">Cichlidogyrus casuarinus</name>
    <dbReference type="NCBI Taxonomy" id="1844966"/>
    <lineage>
        <taxon>Eukaryota</taxon>
        <taxon>Metazoa</taxon>
        <taxon>Spiralia</taxon>
        <taxon>Lophotrochozoa</taxon>
        <taxon>Platyhelminthes</taxon>
        <taxon>Monogenea</taxon>
        <taxon>Monopisthocotylea</taxon>
        <taxon>Dactylogyridea</taxon>
        <taxon>Ancyrocephalidae</taxon>
        <taxon>Cichlidogyrus</taxon>
    </lineage>
</organism>
<dbReference type="PROSITE" id="PS50033">
    <property type="entry name" value="UBX"/>
    <property type="match status" value="1"/>
</dbReference>
<reference evidence="3 4" key="1">
    <citation type="submission" date="2024-11" db="EMBL/GenBank/DDBJ databases">
        <title>Adaptive evolution of stress response genes in parasites aligns with host niche diversity.</title>
        <authorList>
            <person name="Hahn C."/>
            <person name="Resl P."/>
        </authorList>
    </citation>
    <scope>NUCLEOTIDE SEQUENCE [LARGE SCALE GENOMIC DNA]</scope>
    <source>
        <strain evidence="3">EGGRZ-B1_66</strain>
        <tissue evidence="3">Body</tissue>
    </source>
</reference>
<feature type="domain" description="UBX" evidence="2">
    <location>
        <begin position="679"/>
        <end position="758"/>
    </location>
</feature>
<protein>
    <submittedName>
        <fullName evidence="3">Pre-rRNA processing and 40S ribosomal subunit assembly</fullName>
    </submittedName>
</protein>
<dbReference type="PANTHER" id="PTHR23322">
    <property type="entry name" value="FAS-ASSOCIATED PROTEIN"/>
    <property type="match status" value="1"/>
</dbReference>
<sequence length="761" mass="86425">MDEDFGKNEMVSAFMDSTGNHDVANAMRWLEQFDWNINDAVIAALSEESKNDINSVASDTNDVGPITPDISFNLNNMPSFPADVSTSIGTLATASSSTAPSSNSIPVLMFQVRIPSVNGECDDSEHIRVPQTDTINDVKRLIVERSASQLLLLLTSIRTDSLVPPFEKYFYLDGLFNNRQKFRNLHQTITDSTVLKTLPLPKENCVTMVPLKENETLDTYYKDLKKVLRPPLHHSMGQIKRDVASLTGVIRSRQKYAISDLASAECPSEQSSCTNALCNALNEDNSSKTLQQIGVQPGMRFFFEEPNSRPNSSHQVVDVDDEDDYEYSDEDDYANTYDSRRSSFDDAGISIDTDPRNSSFLTSGIRSNLIDVDTCTGDPRRAIQVFSSRFRERYTQTNGTSMIPDFMLASFDEAIQQTLSQSRVSARKPLLIYLHNDRSISSHLFCQLVMTHEAFKRFLDNQQLSLWPWDVTLPCARERLRGWFSARLNSRITDHVFHLPENSFPLILFLGKLNGQVEVLAKTEGDGKITTWPLFGHSPDDFDLHFPPVLANMPIMREIDSDLLSADAVAAQLIQVYLDYQERLQPELEAEFERTERERILAEQRAAYEESLRQDQLKMEAKNRAAREEQERLRAEQEAEQKALKEAQDLRERKAAQVPNQPPDPKSEEGKQFLQTNPEKRGIACLRFRLPGESKPSQTRRFVGSHSLDQLLNFVESLGYSRDMYKILTTFPRRDISNVEFGTQLADLGLVPEETLIIEER</sequence>
<dbReference type="Proteomes" id="UP001626550">
    <property type="component" value="Unassembled WGS sequence"/>
</dbReference>
<dbReference type="InterPro" id="IPR006577">
    <property type="entry name" value="UAS"/>
</dbReference>
<evidence type="ECO:0000313" key="3">
    <source>
        <dbReference type="EMBL" id="KAL3320634.1"/>
    </source>
</evidence>
<dbReference type="Pfam" id="PF00789">
    <property type="entry name" value="UBX"/>
    <property type="match status" value="1"/>
</dbReference>
<comment type="caution">
    <text evidence="3">The sequence shown here is derived from an EMBL/GenBank/DDBJ whole genome shotgun (WGS) entry which is preliminary data.</text>
</comment>
<gene>
    <name evidence="3" type="primary">FAF1</name>
    <name evidence="3" type="ORF">Ciccas_000671</name>
</gene>
<dbReference type="EMBL" id="JBJKFK010000039">
    <property type="protein sequence ID" value="KAL3320634.1"/>
    <property type="molecule type" value="Genomic_DNA"/>
</dbReference>
<name>A0ABD2QM64_9PLAT</name>
<dbReference type="SMART" id="SM00594">
    <property type="entry name" value="UAS"/>
    <property type="match status" value="1"/>
</dbReference>
<accession>A0ABD2QM64</accession>
<dbReference type="InterPro" id="IPR049483">
    <property type="entry name" value="FAF1_2-like_UAS"/>
</dbReference>
<dbReference type="Pfam" id="PF21021">
    <property type="entry name" value="FAF1"/>
    <property type="match status" value="1"/>
</dbReference>
<keyword evidence="4" id="KW-1185">Reference proteome</keyword>
<proteinExistence type="predicted"/>
<evidence type="ECO:0000259" key="2">
    <source>
        <dbReference type="PROSITE" id="PS50033"/>
    </source>
</evidence>
<dbReference type="SUPFAM" id="SSF54236">
    <property type="entry name" value="Ubiquitin-like"/>
    <property type="match status" value="1"/>
</dbReference>
<feature type="region of interest" description="Disordered" evidence="1">
    <location>
        <begin position="611"/>
        <end position="675"/>
    </location>
</feature>
<dbReference type="PANTHER" id="PTHR23322:SF96">
    <property type="entry name" value="FAS-ASSOCIATED FACTOR 1"/>
    <property type="match status" value="1"/>
</dbReference>